<dbReference type="InterPro" id="IPR038595">
    <property type="entry name" value="LOR_sf"/>
</dbReference>
<protein>
    <submittedName>
        <fullName evidence="2">Uncharacterized protein</fullName>
    </submittedName>
</protein>
<organism evidence="2 3">
    <name type="scientific">Latilactobacillus fuchuensis DSM 14340 = JCM 11249</name>
    <dbReference type="NCBI Taxonomy" id="1423747"/>
    <lineage>
        <taxon>Bacteria</taxon>
        <taxon>Bacillati</taxon>
        <taxon>Bacillota</taxon>
        <taxon>Bacilli</taxon>
        <taxon>Lactobacillales</taxon>
        <taxon>Lactobacillaceae</taxon>
        <taxon>Latilactobacillus</taxon>
    </lineage>
</organism>
<dbReference type="Pfam" id="PF04525">
    <property type="entry name" value="LOR"/>
    <property type="match status" value="1"/>
</dbReference>
<dbReference type="EMBL" id="AZEX01000032">
    <property type="protein sequence ID" value="KRL60870.1"/>
    <property type="molecule type" value="Genomic_DNA"/>
</dbReference>
<dbReference type="STRING" id="1423747.FC69_GL001110"/>
<dbReference type="AlphaFoldDB" id="A0A0R1RV06"/>
<dbReference type="InterPro" id="IPR007612">
    <property type="entry name" value="LOR"/>
</dbReference>
<dbReference type="SUPFAM" id="SSF54518">
    <property type="entry name" value="Tubby C-terminal domain-like"/>
    <property type="match status" value="1"/>
</dbReference>
<comment type="similarity">
    <text evidence="1">Belongs to the LOR family.</text>
</comment>
<reference evidence="2 3" key="1">
    <citation type="journal article" date="2015" name="Genome Announc.">
        <title>Expanding the biotechnology potential of lactobacilli through comparative genomics of 213 strains and associated genera.</title>
        <authorList>
            <person name="Sun Z."/>
            <person name="Harris H.M."/>
            <person name="McCann A."/>
            <person name="Guo C."/>
            <person name="Argimon S."/>
            <person name="Zhang W."/>
            <person name="Yang X."/>
            <person name="Jeffery I.B."/>
            <person name="Cooney J.C."/>
            <person name="Kagawa T.F."/>
            <person name="Liu W."/>
            <person name="Song Y."/>
            <person name="Salvetti E."/>
            <person name="Wrobel A."/>
            <person name="Rasinkangas P."/>
            <person name="Parkhill J."/>
            <person name="Rea M.C."/>
            <person name="O'Sullivan O."/>
            <person name="Ritari J."/>
            <person name="Douillard F.P."/>
            <person name="Paul Ross R."/>
            <person name="Yang R."/>
            <person name="Briner A.E."/>
            <person name="Felis G.E."/>
            <person name="de Vos W.M."/>
            <person name="Barrangou R."/>
            <person name="Klaenhammer T.R."/>
            <person name="Caufield P.W."/>
            <person name="Cui Y."/>
            <person name="Zhang H."/>
            <person name="O'Toole P.W."/>
        </authorList>
    </citation>
    <scope>NUCLEOTIDE SEQUENCE [LARGE SCALE GENOMIC DNA]</scope>
    <source>
        <strain evidence="2 3">DSM 14340</strain>
    </source>
</reference>
<dbReference type="RefSeq" id="WP_056950305.1">
    <property type="nucleotide sequence ID" value="NZ_AZEX01000032.1"/>
</dbReference>
<sequence>MPTLYIQKTANALRGVSTVVDDHQKPLYILDGKHGLRQDSFVLYTLSGDVLGEIKQMSLGLSPSYQLFQNQEPIADLKKIWGVWHEFVYVTHFNWLIIGDLTQNQYRIVYHTQTIMQVKPVMISTGTAFQLTISDDADLIPCILIAAVLNRWAYSQPKAFLRKVGLTLRPNS</sequence>
<evidence type="ECO:0000313" key="3">
    <source>
        <dbReference type="Proteomes" id="UP000051264"/>
    </source>
</evidence>
<dbReference type="eggNOG" id="COG4894">
    <property type="taxonomic scope" value="Bacteria"/>
</dbReference>
<name>A0A0R1RV06_9LACO</name>
<evidence type="ECO:0000256" key="1">
    <source>
        <dbReference type="ARBA" id="ARBA00005437"/>
    </source>
</evidence>
<gene>
    <name evidence="2" type="ORF">FC69_GL001110</name>
</gene>
<dbReference type="Gene3D" id="2.40.160.200">
    <property type="entry name" value="LURP1-related"/>
    <property type="match status" value="1"/>
</dbReference>
<dbReference type="Proteomes" id="UP000051264">
    <property type="component" value="Unassembled WGS sequence"/>
</dbReference>
<dbReference type="InterPro" id="IPR025659">
    <property type="entry name" value="Tubby-like_C"/>
</dbReference>
<proteinExistence type="inferred from homology"/>
<dbReference type="OrthoDB" id="2248181at2"/>
<accession>A0A0R1RV06</accession>
<comment type="caution">
    <text evidence="2">The sequence shown here is derived from an EMBL/GenBank/DDBJ whole genome shotgun (WGS) entry which is preliminary data.</text>
</comment>
<dbReference type="PATRIC" id="fig|1423747.3.peg.1134"/>
<evidence type="ECO:0000313" key="2">
    <source>
        <dbReference type="EMBL" id="KRL60870.1"/>
    </source>
</evidence>